<organism evidence="2 3">
    <name type="scientific">Erysiphe pulchra</name>
    <dbReference type="NCBI Taxonomy" id="225359"/>
    <lineage>
        <taxon>Eukaryota</taxon>
        <taxon>Fungi</taxon>
        <taxon>Dikarya</taxon>
        <taxon>Ascomycota</taxon>
        <taxon>Pezizomycotina</taxon>
        <taxon>Leotiomycetes</taxon>
        <taxon>Erysiphales</taxon>
        <taxon>Erysiphaceae</taxon>
        <taxon>Erysiphe</taxon>
    </lineage>
</organism>
<evidence type="ECO:0000313" key="3">
    <source>
        <dbReference type="Proteomes" id="UP000237438"/>
    </source>
</evidence>
<evidence type="ECO:0000313" key="2">
    <source>
        <dbReference type="EMBL" id="POS87266.1"/>
    </source>
</evidence>
<dbReference type="OrthoDB" id="10529978at2759"/>
<evidence type="ECO:0000256" key="1">
    <source>
        <dbReference type="SAM" id="MobiDB-lite"/>
    </source>
</evidence>
<dbReference type="Proteomes" id="UP000237438">
    <property type="component" value="Unassembled WGS sequence"/>
</dbReference>
<dbReference type="EMBL" id="PEDP01000161">
    <property type="protein sequence ID" value="POS87266.1"/>
    <property type="molecule type" value="Genomic_DNA"/>
</dbReference>
<feature type="non-terminal residue" evidence="2">
    <location>
        <position position="1"/>
    </location>
</feature>
<dbReference type="AlphaFoldDB" id="A0A2S4PZ40"/>
<feature type="compositionally biased region" description="Low complexity" evidence="1">
    <location>
        <begin position="72"/>
        <end position="118"/>
    </location>
</feature>
<sequence>RCQRCIRDRSQLRPHLRECPEANIQRIAFTPPPWQRRAFDVNQFRDLSDSNNASSRQRRPFDVNQFRDLSDSSEASSISSRDTSHNLPHNNMTHNNTTQQNVTRDNVTNNNVRGDNVTRPVHHFVDRPIARVPTSAESVNTSELETDLNEALFIPDRRKKITLGMGVRALLTGKQLRLQDRYGILVTNPLWIGDELHGDVRLA</sequence>
<keyword evidence="3" id="KW-1185">Reference proteome</keyword>
<protein>
    <submittedName>
        <fullName evidence="2">Uncharacterized protein</fullName>
    </submittedName>
</protein>
<feature type="region of interest" description="Disordered" evidence="1">
    <location>
        <begin position="47"/>
        <end position="118"/>
    </location>
</feature>
<feature type="non-terminal residue" evidence="2">
    <location>
        <position position="203"/>
    </location>
</feature>
<proteinExistence type="predicted"/>
<name>A0A2S4PZ40_9PEZI</name>
<comment type="caution">
    <text evidence="2">The sequence shown here is derived from an EMBL/GenBank/DDBJ whole genome shotgun (WGS) entry which is preliminary data.</text>
</comment>
<accession>A0A2S4PZ40</accession>
<gene>
    <name evidence="2" type="ORF">EPUL_002554</name>
</gene>
<reference evidence="2 3" key="1">
    <citation type="submission" date="2017-10" db="EMBL/GenBank/DDBJ databases">
        <title>Development of genomic resources for the powdery mildew, Erysiphe pulchra.</title>
        <authorList>
            <person name="Wadl P.A."/>
            <person name="Mack B.M."/>
            <person name="Moore G."/>
            <person name="Beltz S.B."/>
        </authorList>
    </citation>
    <scope>NUCLEOTIDE SEQUENCE [LARGE SCALE GENOMIC DNA]</scope>
    <source>
        <strain evidence="2">Cflorida</strain>
    </source>
</reference>